<keyword evidence="8 15" id="KW-0547">Nucleotide-binding</keyword>
<dbReference type="EMBL" id="CP031417">
    <property type="protein sequence ID" value="AXK83484.1"/>
    <property type="molecule type" value="Genomic_DNA"/>
</dbReference>
<keyword evidence="9 15" id="KW-0418">Kinase</keyword>
<evidence type="ECO:0000256" key="11">
    <source>
        <dbReference type="ARBA" id="ARBA00022840"/>
    </source>
</evidence>
<dbReference type="Pfam" id="PF01687">
    <property type="entry name" value="Flavokinase"/>
    <property type="match status" value="1"/>
</dbReference>
<dbReference type="UniPathway" id="UPA00277">
    <property type="reaction ID" value="UER00407"/>
</dbReference>
<keyword evidence="18" id="KW-1185">Reference proteome</keyword>
<feature type="domain" description="Riboflavin kinase" evidence="16">
    <location>
        <begin position="195"/>
        <end position="318"/>
    </location>
</feature>
<dbReference type="GO" id="GO:0003919">
    <property type="term" value="F:FMN adenylyltransferase activity"/>
    <property type="evidence" value="ECO:0007669"/>
    <property type="project" value="UniProtKB-UniRule"/>
</dbReference>
<evidence type="ECO:0000313" key="18">
    <source>
        <dbReference type="Proteomes" id="UP000254889"/>
    </source>
</evidence>
<comment type="catalytic activity">
    <reaction evidence="14 15">
        <text>FMN + ATP + H(+) = FAD + diphosphate</text>
        <dbReference type="Rhea" id="RHEA:17237"/>
        <dbReference type="ChEBI" id="CHEBI:15378"/>
        <dbReference type="ChEBI" id="CHEBI:30616"/>
        <dbReference type="ChEBI" id="CHEBI:33019"/>
        <dbReference type="ChEBI" id="CHEBI:57692"/>
        <dbReference type="ChEBI" id="CHEBI:58210"/>
        <dbReference type="EC" id="2.7.7.2"/>
    </reaction>
</comment>
<keyword evidence="10 15" id="KW-0274">FAD</keyword>
<dbReference type="Pfam" id="PF06574">
    <property type="entry name" value="FAD_syn"/>
    <property type="match status" value="1"/>
</dbReference>
<dbReference type="NCBIfam" id="TIGR00083">
    <property type="entry name" value="ribF"/>
    <property type="match status" value="1"/>
</dbReference>
<evidence type="ECO:0000256" key="9">
    <source>
        <dbReference type="ARBA" id="ARBA00022777"/>
    </source>
</evidence>
<keyword evidence="6 15" id="KW-0808">Transferase</keyword>
<keyword evidence="7 15" id="KW-0548">Nucleotidyltransferase</keyword>
<organism evidence="17 18">
    <name type="scientific">Pseudolabrys taiwanensis</name>
    <dbReference type="NCBI Taxonomy" id="331696"/>
    <lineage>
        <taxon>Bacteria</taxon>
        <taxon>Pseudomonadati</taxon>
        <taxon>Pseudomonadota</taxon>
        <taxon>Alphaproteobacteria</taxon>
        <taxon>Hyphomicrobiales</taxon>
        <taxon>Xanthobacteraceae</taxon>
        <taxon>Pseudolabrys</taxon>
    </lineage>
</organism>
<dbReference type="RefSeq" id="WP_115693863.1">
    <property type="nucleotide sequence ID" value="NZ_CP031417.1"/>
</dbReference>
<dbReference type="CDD" id="cd02064">
    <property type="entry name" value="FAD_synthetase_N"/>
    <property type="match status" value="1"/>
</dbReference>
<dbReference type="SUPFAM" id="SSF52374">
    <property type="entry name" value="Nucleotidylyl transferase"/>
    <property type="match status" value="1"/>
</dbReference>
<keyword evidence="5 15" id="KW-0288">FMN</keyword>
<dbReference type="InterPro" id="IPR015864">
    <property type="entry name" value="FAD_synthase"/>
</dbReference>
<dbReference type="EC" id="2.7.1.26" evidence="15"/>
<evidence type="ECO:0000256" key="2">
    <source>
        <dbReference type="ARBA" id="ARBA00004726"/>
    </source>
</evidence>
<dbReference type="NCBIfam" id="NF004160">
    <property type="entry name" value="PRK05627.1-3"/>
    <property type="match status" value="1"/>
</dbReference>
<evidence type="ECO:0000256" key="4">
    <source>
        <dbReference type="ARBA" id="ARBA00022630"/>
    </source>
</evidence>
<dbReference type="EC" id="2.7.7.2" evidence="15"/>
<evidence type="ECO:0000313" key="17">
    <source>
        <dbReference type="EMBL" id="AXK83484.1"/>
    </source>
</evidence>
<evidence type="ECO:0000256" key="8">
    <source>
        <dbReference type="ARBA" id="ARBA00022741"/>
    </source>
</evidence>
<dbReference type="InterPro" id="IPR015865">
    <property type="entry name" value="Riboflavin_kinase_bac/euk"/>
</dbReference>
<dbReference type="AlphaFoldDB" id="A0A346A2T7"/>
<evidence type="ECO:0000256" key="13">
    <source>
        <dbReference type="ARBA" id="ARBA00047880"/>
    </source>
</evidence>
<evidence type="ECO:0000256" key="14">
    <source>
        <dbReference type="ARBA" id="ARBA00049494"/>
    </source>
</evidence>
<dbReference type="FunFam" id="3.40.50.620:FF:000021">
    <property type="entry name" value="Riboflavin biosynthesis protein"/>
    <property type="match status" value="1"/>
</dbReference>
<dbReference type="InterPro" id="IPR014729">
    <property type="entry name" value="Rossmann-like_a/b/a_fold"/>
</dbReference>
<evidence type="ECO:0000256" key="10">
    <source>
        <dbReference type="ARBA" id="ARBA00022827"/>
    </source>
</evidence>
<dbReference type="Proteomes" id="UP000254889">
    <property type="component" value="Chromosome"/>
</dbReference>
<evidence type="ECO:0000256" key="12">
    <source>
        <dbReference type="ARBA" id="ARBA00023268"/>
    </source>
</evidence>
<dbReference type="InterPro" id="IPR023465">
    <property type="entry name" value="Riboflavin_kinase_dom_sf"/>
</dbReference>
<evidence type="ECO:0000256" key="15">
    <source>
        <dbReference type="PIRNR" id="PIRNR004491"/>
    </source>
</evidence>
<keyword evidence="4 15" id="KW-0285">Flavoprotein</keyword>
<dbReference type="FunFam" id="2.40.30.30:FF:000003">
    <property type="entry name" value="Riboflavin biosynthesis protein"/>
    <property type="match status" value="1"/>
</dbReference>
<evidence type="ECO:0000259" key="16">
    <source>
        <dbReference type="SMART" id="SM00904"/>
    </source>
</evidence>
<dbReference type="GO" id="GO:0009398">
    <property type="term" value="P:FMN biosynthetic process"/>
    <property type="evidence" value="ECO:0007669"/>
    <property type="project" value="UniProtKB-UniRule"/>
</dbReference>
<comment type="catalytic activity">
    <reaction evidence="13 15">
        <text>riboflavin + ATP = FMN + ADP + H(+)</text>
        <dbReference type="Rhea" id="RHEA:14357"/>
        <dbReference type="ChEBI" id="CHEBI:15378"/>
        <dbReference type="ChEBI" id="CHEBI:30616"/>
        <dbReference type="ChEBI" id="CHEBI:57986"/>
        <dbReference type="ChEBI" id="CHEBI:58210"/>
        <dbReference type="ChEBI" id="CHEBI:456216"/>
        <dbReference type="EC" id="2.7.1.26"/>
    </reaction>
</comment>
<comment type="function">
    <text evidence="1">Catalyzes the phosphorylation of riboflavin to FMN followed by the adenylation of FMN to FAD.</text>
</comment>
<dbReference type="InterPro" id="IPR002606">
    <property type="entry name" value="Riboflavin_kinase_bac"/>
</dbReference>
<dbReference type="PANTHER" id="PTHR22749:SF6">
    <property type="entry name" value="RIBOFLAVIN KINASE"/>
    <property type="match status" value="1"/>
</dbReference>
<comment type="pathway">
    <text evidence="3 15">Cofactor biosynthesis; FMN biosynthesis; FMN from riboflavin (ATP route): step 1/1.</text>
</comment>
<evidence type="ECO:0000256" key="6">
    <source>
        <dbReference type="ARBA" id="ARBA00022679"/>
    </source>
</evidence>
<keyword evidence="12" id="KW-0511">Multifunctional enzyme</keyword>
<comment type="pathway">
    <text evidence="2 15">Cofactor biosynthesis; FAD biosynthesis; FAD from FMN: step 1/1.</text>
</comment>
<evidence type="ECO:0000256" key="3">
    <source>
        <dbReference type="ARBA" id="ARBA00005201"/>
    </source>
</evidence>
<sequence length="330" mass="35019">MKQPPRSPNAFHVVHGGAEGVDAGALAGAVVAIGNFDGVHRGHRAVIGAALTRARALGRKAAALTFTPHPRQFFRPQDGLFLLSSERDKLRLLATTGLDGAVIMRFDAALAATSAQDFIERILVESLGVGGAAIGFDFHFGHKRAGSPAYLAGQGATLGFDVDIVPPLEDEGRPVSSGAVRTALTDGKVVEAAELLGAPWFIAGEVIHGEKRGRDLGFPTANIRLDPACGLKHGIYAVRMDVDGTRYDGVASFGRRPMFDNGAPLLEVFLFDFSGDLYGKRVDVAFIGWIRSEQKFASIDALKRQMDDDAARAKDALARSGGAFPILGMI</sequence>
<evidence type="ECO:0000256" key="1">
    <source>
        <dbReference type="ARBA" id="ARBA00002121"/>
    </source>
</evidence>
<reference evidence="17 18" key="1">
    <citation type="submission" date="2018-07" db="EMBL/GenBank/DDBJ databases">
        <authorList>
            <person name="Quirk P.G."/>
            <person name="Krulwich T.A."/>
        </authorList>
    </citation>
    <scope>NUCLEOTIDE SEQUENCE [LARGE SCALE GENOMIC DNA]</scope>
    <source>
        <strain evidence="17 18">CC-BB4</strain>
    </source>
</reference>
<dbReference type="UniPathway" id="UPA00276">
    <property type="reaction ID" value="UER00406"/>
</dbReference>
<proteinExistence type="inferred from homology"/>
<dbReference type="PIRSF" id="PIRSF004491">
    <property type="entry name" value="FAD_Synth"/>
    <property type="match status" value="1"/>
</dbReference>
<protein>
    <recommendedName>
        <fullName evidence="15">Riboflavin biosynthesis protein</fullName>
    </recommendedName>
    <domain>
        <recommendedName>
            <fullName evidence="15">Riboflavin kinase</fullName>
            <ecNumber evidence="15">2.7.1.26</ecNumber>
        </recommendedName>
        <alternativeName>
            <fullName evidence="15">Flavokinase</fullName>
        </alternativeName>
    </domain>
    <domain>
        <recommendedName>
            <fullName evidence="15">FMN adenylyltransferase</fullName>
            <ecNumber evidence="15">2.7.7.2</ecNumber>
        </recommendedName>
        <alternativeName>
            <fullName evidence="15">FAD pyrophosphorylase</fullName>
        </alternativeName>
        <alternativeName>
            <fullName evidence="15">FAD synthase</fullName>
        </alternativeName>
    </domain>
</protein>
<dbReference type="KEGG" id="ptaw:DW352_24930"/>
<dbReference type="OrthoDB" id="9803667at2"/>
<dbReference type="PANTHER" id="PTHR22749">
    <property type="entry name" value="RIBOFLAVIN KINASE/FMN ADENYLYLTRANSFERASE"/>
    <property type="match status" value="1"/>
</dbReference>
<dbReference type="SMART" id="SM00904">
    <property type="entry name" value="Flavokinase"/>
    <property type="match status" value="1"/>
</dbReference>
<dbReference type="Gene3D" id="3.40.50.620">
    <property type="entry name" value="HUPs"/>
    <property type="match status" value="1"/>
</dbReference>
<comment type="similarity">
    <text evidence="15">Belongs to the ribF family.</text>
</comment>
<dbReference type="NCBIfam" id="NF004159">
    <property type="entry name" value="PRK05627.1-2"/>
    <property type="match status" value="1"/>
</dbReference>
<name>A0A346A2T7_9HYPH</name>
<dbReference type="SUPFAM" id="SSF82114">
    <property type="entry name" value="Riboflavin kinase-like"/>
    <property type="match status" value="1"/>
</dbReference>
<accession>A0A346A2T7</accession>
<dbReference type="GO" id="GO:0005524">
    <property type="term" value="F:ATP binding"/>
    <property type="evidence" value="ECO:0007669"/>
    <property type="project" value="UniProtKB-UniRule"/>
</dbReference>
<gene>
    <name evidence="17" type="ORF">DW352_24930</name>
</gene>
<dbReference type="GO" id="GO:0009231">
    <property type="term" value="P:riboflavin biosynthetic process"/>
    <property type="evidence" value="ECO:0007669"/>
    <property type="project" value="InterPro"/>
</dbReference>
<dbReference type="Gene3D" id="2.40.30.30">
    <property type="entry name" value="Riboflavin kinase-like"/>
    <property type="match status" value="1"/>
</dbReference>
<dbReference type="GO" id="GO:0008531">
    <property type="term" value="F:riboflavin kinase activity"/>
    <property type="evidence" value="ECO:0007669"/>
    <property type="project" value="UniProtKB-UniRule"/>
</dbReference>
<dbReference type="InterPro" id="IPR023468">
    <property type="entry name" value="Riboflavin_kinase"/>
</dbReference>
<keyword evidence="11 15" id="KW-0067">ATP-binding</keyword>
<evidence type="ECO:0000256" key="7">
    <source>
        <dbReference type="ARBA" id="ARBA00022695"/>
    </source>
</evidence>
<dbReference type="GO" id="GO:0006747">
    <property type="term" value="P:FAD biosynthetic process"/>
    <property type="evidence" value="ECO:0007669"/>
    <property type="project" value="UniProtKB-UniRule"/>
</dbReference>
<evidence type="ECO:0000256" key="5">
    <source>
        <dbReference type="ARBA" id="ARBA00022643"/>
    </source>
</evidence>